<dbReference type="RefSeq" id="WP_142814539.1">
    <property type="nucleotide sequence ID" value="NZ_CP033893.1"/>
</dbReference>
<dbReference type="SUPFAM" id="SSF55729">
    <property type="entry name" value="Acyl-CoA N-acyltransferases (Nat)"/>
    <property type="match status" value="1"/>
</dbReference>
<protein>
    <submittedName>
        <fullName evidence="2">GNAT family N-acetyltransferase</fullName>
    </submittedName>
</protein>
<evidence type="ECO:0000313" key="3">
    <source>
        <dbReference type="Proteomes" id="UP000317572"/>
    </source>
</evidence>
<dbReference type="EMBL" id="CP033893">
    <property type="protein sequence ID" value="QDL30602.1"/>
    <property type="molecule type" value="Genomic_DNA"/>
</dbReference>
<name>A0A515CR16_SERLI</name>
<sequence>MNILIESITPDNKGFFALKAESMAAGFNMLHRLEENWLNGRNRFDKAGENLLGFYADGLLIGVCGLNQDPYTPSVRTGRLRHLYVGIEWRRRQVAIALLRAILEGSGRWFDFINTNAPQSAFIFYERAGFIPLVDVDKVTHRLYLTDI</sequence>
<dbReference type="PROSITE" id="PS51186">
    <property type="entry name" value="GNAT"/>
    <property type="match status" value="1"/>
</dbReference>
<dbReference type="AlphaFoldDB" id="A0A515CR16"/>
<accession>A0A515CR16</accession>
<dbReference type="Proteomes" id="UP000317572">
    <property type="component" value="Chromosome"/>
</dbReference>
<evidence type="ECO:0000259" key="1">
    <source>
        <dbReference type="PROSITE" id="PS51186"/>
    </source>
</evidence>
<dbReference type="Pfam" id="PF13508">
    <property type="entry name" value="Acetyltransf_7"/>
    <property type="match status" value="1"/>
</dbReference>
<proteinExistence type="predicted"/>
<dbReference type="GO" id="GO:0016747">
    <property type="term" value="F:acyltransferase activity, transferring groups other than amino-acyl groups"/>
    <property type="evidence" value="ECO:0007669"/>
    <property type="project" value="InterPro"/>
</dbReference>
<organism evidence="2 3">
    <name type="scientific">Serratia liquefaciens</name>
    <dbReference type="NCBI Taxonomy" id="614"/>
    <lineage>
        <taxon>Bacteria</taxon>
        <taxon>Pseudomonadati</taxon>
        <taxon>Pseudomonadota</taxon>
        <taxon>Gammaproteobacteria</taxon>
        <taxon>Enterobacterales</taxon>
        <taxon>Yersiniaceae</taxon>
        <taxon>Serratia</taxon>
    </lineage>
</organism>
<dbReference type="CDD" id="cd04301">
    <property type="entry name" value="NAT_SF"/>
    <property type="match status" value="1"/>
</dbReference>
<dbReference type="InterPro" id="IPR016181">
    <property type="entry name" value="Acyl_CoA_acyltransferase"/>
</dbReference>
<dbReference type="InterPro" id="IPR000182">
    <property type="entry name" value="GNAT_dom"/>
</dbReference>
<dbReference type="Gene3D" id="3.40.630.30">
    <property type="match status" value="1"/>
</dbReference>
<reference evidence="2 3" key="1">
    <citation type="submission" date="2018-11" db="EMBL/GenBank/DDBJ databases">
        <title>The first complete genome of Serratia liquefaciens isolated from metalophyte plant revel distinctness adaptive mechanisms in an extreme habitat.</title>
        <authorList>
            <person name="Caneschi W.L."/>
            <person name="Sanchez A.B."/>
            <person name="Felestrino E.B."/>
            <person name="Assis R.A.B."/>
            <person name="Lemes C.G.C."/>
            <person name="Cordeiro I.F."/>
            <person name="Fonseca N.P."/>
            <person name="Villa M."/>
            <person name="Vieira I.T."/>
            <person name="Moraes L.A."/>
            <person name="Kamino L.H.Y."/>
            <person name="do Carmo F."/>
            <person name="Garcia C.M."/>
            <person name="Almeida N.F."/>
            <person name="Silva R.S."/>
            <person name="Ferro J.A."/>
            <person name="Ferro M.I.T."/>
            <person name="Varani A.M."/>
            <person name="Ferreira R.M."/>
            <person name="dos Santos V.L."/>
            <person name="Silva U.C."/>
            <person name="Setubal J.C."/>
            <person name="Moreira L.M."/>
        </authorList>
    </citation>
    <scope>NUCLEOTIDE SEQUENCE [LARGE SCALE GENOMIC DNA]</scope>
    <source>
        <strain evidence="2 3">FG3</strain>
    </source>
</reference>
<keyword evidence="2" id="KW-0808">Transferase</keyword>
<gene>
    <name evidence="2" type="ORF">EGO53_01800</name>
</gene>
<evidence type="ECO:0000313" key="2">
    <source>
        <dbReference type="EMBL" id="QDL30602.1"/>
    </source>
</evidence>
<feature type="domain" description="N-acetyltransferase" evidence="1">
    <location>
        <begin position="3"/>
        <end position="148"/>
    </location>
</feature>